<evidence type="ECO:0000313" key="2">
    <source>
        <dbReference type="Proteomes" id="UP000070371"/>
    </source>
</evidence>
<evidence type="ECO:0000313" key="1">
    <source>
        <dbReference type="EMBL" id="AML50699.1"/>
    </source>
</evidence>
<dbReference type="EMBL" id="CP014327">
    <property type="protein sequence ID" value="AML50699.1"/>
    <property type="molecule type" value="Genomic_DNA"/>
</dbReference>
<keyword evidence="2" id="KW-1185">Reference proteome</keyword>
<dbReference type="OrthoDB" id="5421259at2"/>
<gene>
    <name evidence="1" type="ORF">RC74_04850</name>
</gene>
<dbReference type="STRING" id="1579316.RC74_04850"/>
<accession>A0A126UZ28</accession>
<organism evidence="1 2">
    <name type="scientific">Falsihalocynthiibacter arcticus</name>
    <dbReference type="NCBI Taxonomy" id="1579316"/>
    <lineage>
        <taxon>Bacteria</taxon>
        <taxon>Pseudomonadati</taxon>
        <taxon>Pseudomonadota</taxon>
        <taxon>Alphaproteobacteria</taxon>
        <taxon>Rhodobacterales</taxon>
        <taxon>Roseobacteraceae</taxon>
        <taxon>Falsihalocynthiibacter</taxon>
    </lineage>
</organism>
<dbReference type="KEGG" id="hat:RC74_04850"/>
<reference evidence="1 2" key="1">
    <citation type="submission" date="2016-02" db="EMBL/GenBank/DDBJ databases">
        <title>Complete genome sequence of Halocynthiibacter arcticus PAMC 20958t from arctic marine sediment.</title>
        <authorList>
            <person name="Lee Y.M."/>
            <person name="Baek K."/>
            <person name="Lee H.K."/>
            <person name="Shin S.C."/>
        </authorList>
    </citation>
    <scope>NUCLEOTIDE SEQUENCE [LARGE SCALE GENOMIC DNA]</scope>
    <source>
        <strain evidence="1">PAMC 20958</strain>
    </source>
</reference>
<name>A0A126UZ28_9RHOB</name>
<dbReference type="RefSeq" id="WP_039002379.1">
    <property type="nucleotide sequence ID" value="NZ_CP014327.1"/>
</dbReference>
<sequence>MQQDEEFGDFKKALTSPVCPHCKAAISAHQVLQPGHCGAEPCFLAHISRGVQAQKDQREQDYIERQNSAKEGKASALATAAFHLNCDTDDLLIAVVPFQNNPVEPLPPAHREAFQQHLEKIIEEAFALGSSALENAEISPNSSAEHSIIDAACSTCQGFCCARGGGENHAFLTVKTILGYLSQNQELLQEDVVAHYMDALPQASVRAACVFQSDQGCTLERTSRAALCNTFYCHDLFAMHDLTKGRSDVRMAIIGVNDDTPAKVSAFSEIAGQICMDPA</sequence>
<proteinExistence type="predicted"/>
<protein>
    <submittedName>
        <fullName evidence="1">Uncharacterized protein</fullName>
    </submittedName>
</protein>
<dbReference type="AlphaFoldDB" id="A0A126UZ28"/>
<dbReference type="Proteomes" id="UP000070371">
    <property type="component" value="Chromosome"/>
</dbReference>